<dbReference type="GO" id="GO:0015171">
    <property type="term" value="F:amino acid transmembrane transporter activity"/>
    <property type="evidence" value="ECO:0007669"/>
    <property type="project" value="TreeGrafter"/>
</dbReference>
<dbReference type="Gene3D" id="1.20.1740.10">
    <property type="entry name" value="Amino acid/polyamine transporter I"/>
    <property type="match status" value="1"/>
</dbReference>
<dbReference type="AlphaFoldDB" id="A0A4Y9YB86"/>
<evidence type="ECO:0000256" key="2">
    <source>
        <dbReference type="ARBA" id="ARBA00022448"/>
    </source>
</evidence>
<gene>
    <name evidence="9" type="ORF">EVG20_g7737</name>
</gene>
<comment type="caution">
    <text evidence="9">The sequence shown here is derived from an EMBL/GenBank/DDBJ whole genome shotgun (WGS) entry which is preliminary data.</text>
</comment>
<feature type="transmembrane region" description="Helical" evidence="7">
    <location>
        <begin position="246"/>
        <end position="266"/>
    </location>
</feature>
<feature type="transmembrane region" description="Helical" evidence="7">
    <location>
        <begin position="199"/>
        <end position="216"/>
    </location>
</feature>
<feature type="domain" description="Amino acid permease/ SLC12A" evidence="8">
    <location>
        <begin position="49"/>
        <end position="516"/>
    </location>
</feature>
<proteinExistence type="predicted"/>
<dbReference type="GO" id="GO:0016020">
    <property type="term" value="C:membrane"/>
    <property type="evidence" value="ECO:0007669"/>
    <property type="project" value="UniProtKB-SubCell"/>
</dbReference>
<reference evidence="9 10" key="1">
    <citation type="submission" date="2019-02" db="EMBL/GenBank/DDBJ databases">
        <title>Genome sequencing of the rare red list fungi Dentipellis fragilis.</title>
        <authorList>
            <person name="Buettner E."/>
            <person name="Kellner H."/>
        </authorList>
    </citation>
    <scope>NUCLEOTIDE SEQUENCE [LARGE SCALE GENOMIC DNA]</scope>
    <source>
        <strain evidence="9 10">DSM 105465</strain>
    </source>
</reference>
<evidence type="ECO:0000256" key="7">
    <source>
        <dbReference type="SAM" id="Phobius"/>
    </source>
</evidence>
<evidence type="ECO:0000259" key="8">
    <source>
        <dbReference type="Pfam" id="PF00324"/>
    </source>
</evidence>
<dbReference type="InterPro" id="IPR050524">
    <property type="entry name" value="APC_YAT"/>
</dbReference>
<feature type="transmembrane region" description="Helical" evidence="7">
    <location>
        <begin position="135"/>
        <end position="155"/>
    </location>
</feature>
<feature type="transmembrane region" description="Helical" evidence="7">
    <location>
        <begin position="380"/>
        <end position="402"/>
    </location>
</feature>
<evidence type="ECO:0000313" key="10">
    <source>
        <dbReference type="Proteomes" id="UP000298327"/>
    </source>
</evidence>
<feature type="transmembrane region" description="Helical" evidence="7">
    <location>
        <begin position="77"/>
        <end position="95"/>
    </location>
</feature>
<evidence type="ECO:0000256" key="1">
    <source>
        <dbReference type="ARBA" id="ARBA00004141"/>
    </source>
</evidence>
<dbReference type="PIRSF" id="PIRSF006060">
    <property type="entry name" value="AA_transporter"/>
    <property type="match status" value="1"/>
</dbReference>
<evidence type="ECO:0000313" key="9">
    <source>
        <dbReference type="EMBL" id="TFY59575.1"/>
    </source>
</evidence>
<evidence type="ECO:0000256" key="6">
    <source>
        <dbReference type="ARBA" id="ARBA00023136"/>
    </source>
</evidence>
<accession>A0A4Y9YB86</accession>
<feature type="transmembrane region" description="Helical" evidence="7">
    <location>
        <begin position="414"/>
        <end position="441"/>
    </location>
</feature>
<dbReference type="EMBL" id="SEOQ01000611">
    <property type="protein sequence ID" value="TFY59575.1"/>
    <property type="molecule type" value="Genomic_DNA"/>
</dbReference>
<organism evidence="9 10">
    <name type="scientific">Dentipellis fragilis</name>
    <dbReference type="NCBI Taxonomy" id="205917"/>
    <lineage>
        <taxon>Eukaryota</taxon>
        <taxon>Fungi</taxon>
        <taxon>Dikarya</taxon>
        <taxon>Basidiomycota</taxon>
        <taxon>Agaricomycotina</taxon>
        <taxon>Agaricomycetes</taxon>
        <taxon>Russulales</taxon>
        <taxon>Hericiaceae</taxon>
        <taxon>Dentipellis</taxon>
    </lineage>
</organism>
<dbReference type="FunFam" id="1.20.1740.10:FF:000001">
    <property type="entry name" value="Amino acid permease"/>
    <property type="match status" value="1"/>
</dbReference>
<feature type="transmembrane region" description="Helical" evidence="7">
    <location>
        <begin position="287"/>
        <end position="306"/>
    </location>
</feature>
<feature type="transmembrane region" description="Helical" evidence="7">
    <location>
        <begin position="462"/>
        <end position="486"/>
    </location>
</feature>
<keyword evidence="2" id="KW-0813">Transport</keyword>
<dbReference type="Pfam" id="PF00324">
    <property type="entry name" value="AA_permease"/>
    <property type="match status" value="1"/>
</dbReference>
<dbReference type="PANTHER" id="PTHR43341">
    <property type="entry name" value="AMINO ACID PERMEASE"/>
    <property type="match status" value="1"/>
</dbReference>
<dbReference type="Proteomes" id="UP000298327">
    <property type="component" value="Unassembled WGS sequence"/>
</dbReference>
<feature type="transmembrane region" description="Helical" evidence="7">
    <location>
        <begin position="50"/>
        <end position="71"/>
    </location>
</feature>
<dbReference type="InterPro" id="IPR004841">
    <property type="entry name" value="AA-permease/SLC12A_dom"/>
</dbReference>
<sequence>MSTKSELDHAGDVEADRAGSIDAGSPLPEVLGFYDAQHDRVQRRLSGRHIQMFAIASVVGTGLFLGLGQILAVTGPLGVLLVFIHVGTVAFTQVLKQSLASISEMCAFAPVSGTFSHYAARWVDHALGFAVGWNYFYTCAITLPAEITAGAVLIGFWDKNQPDHTGIYIAVFIVLVYCVNAFGARAFGNTEVVFSTLKLMLVAGLVIGGLAVNLGGGPDHQRHGFEFWHNPGAMVSSLAPGARGRWIGLLLAITPAAFSMVGMEIVTVAAAETRNPRKNMITAMRTVFFRITLCYILTSLIIGMLVPSNDPDLLKKTSNAAQSPFVIAFNRAGVKVLPHIINAVVTTSAFSSANGMLFSSSRLLYALALHGQAPRVFSRVTASGVPLISILTTGLFAFLAFLNVNNTAGTVFNWFVSLSTVGSLLNWLMIGVTYLRFYYGLKAQGIDRELAHGVYRSKLQPYAAMWTIFWSVFFILVSGMSVFWNFNGSDFVASYINLPIYAALYVGWKIFKRTKMLPLSQLDFTTGIPSLEETEEAGFVEKSRGIGRIKEFL</sequence>
<keyword evidence="5 7" id="KW-1133">Transmembrane helix</keyword>
<keyword evidence="10" id="KW-1185">Reference proteome</keyword>
<name>A0A4Y9YB86_9AGAM</name>
<dbReference type="PANTHER" id="PTHR43341:SF1">
    <property type="entry name" value="GENERAL AMINO-ACID PERMEASE GAP1"/>
    <property type="match status" value="1"/>
</dbReference>
<evidence type="ECO:0000256" key="3">
    <source>
        <dbReference type="ARBA" id="ARBA00022692"/>
    </source>
</evidence>
<comment type="subcellular location">
    <subcellularLocation>
        <location evidence="1">Membrane</location>
        <topology evidence="1">Multi-pass membrane protein</topology>
    </subcellularLocation>
</comment>
<keyword evidence="3 7" id="KW-0812">Transmembrane</keyword>
<dbReference type="STRING" id="205917.A0A4Y9YB86"/>
<keyword evidence="6 7" id="KW-0472">Membrane</keyword>
<dbReference type="OrthoDB" id="10062876at2759"/>
<keyword evidence="4" id="KW-0029">Amino-acid transport</keyword>
<evidence type="ECO:0000256" key="4">
    <source>
        <dbReference type="ARBA" id="ARBA00022970"/>
    </source>
</evidence>
<protein>
    <recommendedName>
        <fullName evidence="8">Amino acid permease/ SLC12A domain-containing protein</fullName>
    </recommendedName>
</protein>
<feature type="transmembrane region" description="Helical" evidence="7">
    <location>
        <begin position="167"/>
        <end position="187"/>
    </location>
</feature>
<feature type="transmembrane region" description="Helical" evidence="7">
    <location>
        <begin position="492"/>
        <end position="511"/>
    </location>
</feature>
<evidence type="ECO:0000256" key="5">
    <source>
        <dbReference type="ARBA" id="ARBA00022989"/>
    </source>
</evidence>